<name>A0ABV8WYJ0_9BACI</name>
<protein>
    <submittedName>
        <fullName evidence="3">Alpha/beta fold hydrolase</fullName>
    </submittedName>
</protein>
<evidence type="ECO:0000313" key="4">
    <source>
        <dbReference type="Proteomes" id="UP001595882"/>
    </source>
</evidence>
<keyword evidence="1 3" id="KW-0378">Hydrolase</keyword>
<dbReference type="Gene3D" id="3.40.50.1820">
    <property type="entry name" value="alpha/beta hydrolase"/>
    <property type="match status" value="1"/>
</dbReference>
<accession>A0ABV8WYJ0</accession>
<dbReference type="SUPFAM" id="SSF53474">
    <property type="entry name" value="alpha/beta-Hydrolases"/>
    <property type="match status" value="1"/>
</dbReference>
<dbReference type="PANTHER" id="PTHR43798">
    <property type="entry name" value="MONOACYLGLYCEROL LIPASE"/>
    <property type="match status" value="1"/>
</dbReference>
<dbReference type="RefSeq" id="WP_390253708.1">
    <property type="nucleotide sequence ID" value="NZ_JBHSDT010000008.1"/>
</dbReference>
<dbReference type="Proteomes" id="UP001595882">
    <property type="component" value="Unassembled WGS sequence"/>
</dbReference>
<feature type="domain" description="AB hydrolase-1" evidence="2">
    <location>
        <begin position="38"/>
        <end position="127"/>
    </location>
</feature>
<gene>
    <name evidence="3" type="ORF">ACFOY7_16950</name>
</gene>
<sequence>MPFTEDNPSLYYEIEGTGTAVLFIPPPAVGHLTFRYQKKLKDVCRIITFDIRGDCRSEKGKEMNMDVLVHDVRRLLDANKIEKAIICGYSNGGCIAQAFASLYPERTLGLILIGGYYEVSSFLLRKEYQIGIWIARQKWLKFLALALSKNHFRSKDAANEIYKEIIKTNPQSLASQYSAGLDYINKHNLERINVPLLLIYGQRDYYIHDYQNLYKEKVRDIEIAYIAKSKHQVPTKHYNECNAVIVSWMIKKSLL</sequence>
<dbReference type="InterPro" id="IPR050266">
    <property type="entry name" value="AB_hydrolase_sf"/>
</dbReference>
<keyword evidence="4" id="KW-1185">Reference proteome</keyword>
<dbReference type="GO" id="GO:0016787">
    <property type="term" value="F:hydrolase activity"/>
    <property type="evidence" value="ECO:0007669"/>
    <property type="project" value="UniProtKB-KW"/>
</dbReference>
<dbReference type="PANTHER" id="PTHR43798:SF31">
    <property type="entry name" value="AB HYDROLASE SUPERFAMILY PROTEIN YCLE"/>
    <property type="match status" value="1"/>
</dbReference>
<evidence type="ECO:0000256" key="1">
    <source>
        <dbReference type="ARBA" id="ARBA00022801"/>
    </source>
</evidence>
<dbReference type="InterPro" id="IPR000073">
    <property type="entry name" value="AB_hydrolase_1"/>
</dbReference>
<comment type="caution">
    <text evidence="3">The sequence shown here is derived from an EMBL/GenBank/DDBJ whole genome shotgun (WGS) entry which is preliminary data.</text>
</comment>
<proteinExistence type="predicted"/>
<evidence type="ECO:0000259" key="2">
    <source>
        <dbReference type="Pfam" id="PF00561"/>
    </source>
</evidence>
<dbReference type="Pfam" id="PF00561">
    <property type="entry name" value="Abhydrolase_1"/>
    <property type="match status" value="1"/>
</dbReference>
<dbReference type="InterPro" id="IPR029058">
    <property type="entry name" value="AB_hydrolase_fold"/>
</dbReference>
<evidence type="ECO:0000313" key="3">
    <source>
        <dbReference type="EMBL" id="MFC4404760.1"/>
    </source>
</evidence>
<dbReference type="EMBL" id="JBHSDT010000008">
    <property type="protein sequence ID" value="MFC4404760.1"/>
    <property type="molecule type" value="Genomic_DNA"/>
</dbReference>
<reference evidence="4" key="1">
    <citation type="journal article" date="2019" name="Int. J. Syst. Evol. Microbiol.">
        <title>The Global Catalogue of Microorganisms (GCM) 10K type strain sequencing project: providing services to taxonomists for standard genome sequencing and annotation.</title>
        <authorList>
            <consortium name="The Broad Institute Genomics Platform"/>
            <consortium name="The Broad Institute Genome Sequencing Center for Infectious Disease"/>
            <person name="Wu L."/>
            <person name="Ma J."/>
        </authorList>
    </citation>
    <scope>NUCLEOTIDE SEQUENCE [LARGE SCALE GENOMIC DNA]</scope>
    <source>
        <strain evidence="4">CCUG 37865</strain>
    </source>
</reference>
<organism evidence="3 4">
    <name type="scientific">Gracilibacillus xinjiangensis</name>
    <dbReference type="NCBI Taxonomy" id="1193282"/>
    <lineage>
        <taxon>Bacteria</taxon>
        <taxon>Bacillati</taxon>
        <taxon>Bacillota</taxon>
        <taxon>Bacilli</taxon>
        <taxon>Bacillales</taxon>
        <taxon>Bacillaceae</taxon>
        <taxon>Gracilibacillus</taxon>
    </lineage>
</organism>
<dbReference type="PRINTS" id="PR00111">
    <property type="entry name" value="ABHYDROLASE"/>
</dbReference>